<proteinExistence type="predicted"/>
<dbReference type="AlphaFoldDB" id="A0A5C2RL94"/>
<name>A0A5C2RL94_9APHY</name>
<sequence length="152" mass="17168">MPWPAHSVGPSHPQDTCQIRTLGPRVAHAGHFGWLNHLRGGSVYLPTKVVRSPGIKVKVASWELATRIHSDDGRCAVGPTALTQVPLARHRHRVALVFVWLRLRLFSSLLSSQWRPALELPWPSGDERRRLRHLEPRRALCGLQHAHALHRS</sequence>
<evidence type="ECO:0000313" key="2">
    <source>
        <dbReference type="Proteomes" id="UP000313359"/>
    </source>
</evidence>
<keyword evidence="2" id="KW-1185">Reference proteome</keyword>
<protein>
    <submittedName>
        <fullName evidence="1">Uncharacterized protein</fullName>
    </submittedName>
</protein>
<accession>A0A5C2RL94</accession>
<organism evidence="1 2">
    <name type="scientific">Lentinus tigrinus ALCF2SS1-6</name>
    <dbReference type="NCBI Taxonomy" id="1328759"/>
    <lineage>
        <taxon>Eukaryota</taxon>
        <taxon>Fungi</taxon>
        <taxon>Dikarya</taxon>
        <taxon>Basidiomycota</taxon>
        <taxon>Agaricomycotina</taxon>
        <taxon>Agaricomycetes</taxon>
        <taxon>Polyporales</taxon>
        <taxon>Polyporaceae</taxon>
        <taxon>Lentinus</taxon>
    </lineage>
</organism>
<dbReference type="EMBL" id="ML122442">
    <property type="protein sequence ID" value="RPD52094.1"/>
    <property type="molecule type" value="Genomic_DNA"/>
</dbReference>
<gene>
    <name evidence="1" type="ORF">L227DRAFT_119405</name>
</gene>
<evidence type="ECO:0000313" key="1">
    <source>
        <dbReference type="EMBL" id="RPD52094.1"/>
    </source>
</evidence>
<dbReference type="Proteomes" id="UP000313359">
    <property type="component" value="Unassembled WGS sequence"/>
</dbReference>
<reference evidence="1" key="1">
    <citation type="journal article" date="2018" name="Genome Biol. Evol.">
        <title>Genomics and development of Lentinus tigrinus, a white-rot wood-decaying mushroom with dimorphic fruiting bodies.</title>
        <authorList>
            <person name="Wu B."/>
            <person name="Xu Z."/>
            <person name="Knudson A."/>
            <person name="Carlson A."/>
            <person name="Chen N."/>
            <person name="Kovaka S."/>
            <person name="LaButti K."/>
            <person name="Lipzen A."/>
            <person name="Pennachio C."/>
            <person name="Riley R."/>
            <person name="Schakwitz W."/>
            <person name="Umezawa K."/>
            <person name="Ohm R.A."/>
            <person name="Grigoriev I.V."/>
            <person name="Nagy L.G."/>
            <person name="Gibbons J."/>
            <person name="Hibbett D."/>
        </authorList>
    </citation>
    <scope>NUCLEOTIDE SEQUENCE [LARGE SCALE GENOMIC DNA]</scope>
    <source>
        <strain evidence="1">ALCF2SS1-6</strain>
    </source>
</reference>